<name>A0A4S2MRZ1_9PEZI</name>
<evidence type="ECO:0000256" key="1">
    <source>
        <dbReference type="SAM" id="MobiDB-lite"/>
    </source>
</evidence>
<proteinExistence type="predicted"/>
<protein>
    <submittedName>
        <fullName evidence="2">Uncharacterized protein</fullName>
    </submittedName>
</protein>
<keyword evidence="3" id="KW-1185">Reference proteome</keyword>
<gene>
    <name evidence="2" type="ORF">EX30DRAFT_374051</name>
</gene>
<accession>A0A4S2MRZ1</accession>
<feature type="compositionally biased region" description="Basic and acidic residues" evidence="1">
    <location>
        <begin position="308"/>
        <end position="317"/>
    </location>
</feature>
<dbReference type="Proteomes" id="UP000298138">
    <property type="component" value="Unassembled WGS sequence"/>
</dbReference>
<sequence length="788" mass="87723">MALRKMALFLEQFTSLVRTDTKCSAPLTARPASTKINDANSSGCLDNGHGEGNAKTKSGFEQADVSAAAAQNELLLFGTGIGTLDHCESDEVRDVLTRLTERYRLLRLDVKDSEEWTSADAWVPEAGVESRCATPEVVEEKVDRDSKAVTLDLPRFDMIYGFHDEGSQNECSSIFSDSASDIAEKRSKDEYLFLKPRPFQRSLSDIQSRVKGTSYETPPWDFVASKLHGRLYNLNRLVTNLAGAIQRPGAYCGQNSGNQVQPTSGPSASWSTTSSGSNRQQGSKRASPSDEDSDKDPEEEDRRKRRNGPIDKSDKLIRCPLSDYIPQKMNRRAKRGQPSRPAEKCDRGPFNSFEELRNHLRDDHKGCPMCLPERPEGPKSKNDSWYFRDDHYLRQHINAVHLKHCWTKCARCTGFEELPGVGLDHFQWKICKSCRKGDNRGAQAVKTQGSPEEKKAAKRKLSDWYQELQEFANLVHRTPGGLEMEKILKTPSGEWKYDYVRSIDNLPNGFNAPRTKHQSLPTPPPTVGFESSPSPPADNLSDDHFYDDITMEGGETQQSTPPPSNTVSGPTYSAQERFDLSSGHSSGVFMNAATISSQTPLVPAQQTYELGVYPNDVDLGLSTHELELPIDTGFQDPLSSEPYGSVATQTRMGTTATEAIFRRPRYVRNYETVTATALPSSSVLPDIALITQQCQANPEFRSQLLQSLARLCSDEMFNAVICYPSSSHLDQSMIQIDHPDSGLGDMEPDGVREDALDHFASQQYPGTTPSEEAFDGGEHMTNLNWFKM</sequence>
<dbReference type="AlphaFoldDB" id="A0A4S2MRZ1"/>
<feature type="region of interest" description="Disordered" evidence="1">
    <location>
        <begin position="552"/>
        <end position="571"/>
    </location>
</feature>
<organism evidence="2 3">
    <name type="scientific">Ascodesmis nigricans</name>
    <dbReference type="NCBI Taxonomy" id="341454"/>
    <lineage>
        <taxon>Eukaryota</taxon>
        <taxon>Fungi</taxon>
        <taxon>Dikarya</taxon>
        <taxon>Ascomycota</taxon>
        <taxon>Pezizomycotina</taxon>
        <taxon>Pezizomycetes</taxon>
        <taxon>Pezizales</taxon>
        <taxon>Ascodesmidaceae</taxon>
        <taxon>Ascodesmis</taxon>
    </lineage>
</organism>
<dbReference type="InParanoid" id="A0A4S2MRZ1"/>
<evidence type="ECO:0000313" key="2">
    <source>
        <dbReference type="EMBL" id="TGZ78218.1"/>
    </source>
</evidence>
<feature type="region of interest" description="Disordered" evidence="1">
    <location>
        <begin position="509"/>
        <end position="543"/>
    </location>
</feature>
<reference evidence="2 3" key="1">
    <citation type="submission" date="2019-04" db="EMBL/GenBank/DDBJ databases">
        <title>Comparative genomics and transcriptomics to analyze fruiting body development in filamentous ascomycetes.</title>
        <authorList>
            <consortium name="DOE Joint Genome Institute"/>
            <person name="Lutkenhaus R."/>
            <person name="Traeger S."/>
            <person name="Breuer J."/>
            <person name="Kuo A."/>
            <person name="Lipzen A."/>
            <person name="Pangilinan J."/>
            <person name="Dilworth D."/>
            <person name="Sandor L."/>
            <person name="Poggeler S."/>
            <person name="Barry K."/>
            <person name="Grigoriev I.V."/>
            <person name="Nowrousian M."/>
        </authorList>
    </citation>
    <scope>NUCLEOTIDE SEQUENCE [LARGE SCALE GENOMIC DNA]</scope>
    <source>
        <strain evidence="2 3">CBS 389.68</strain>
    </source>
</reference>
<feature type="compositionally biased region" description="Polar residues" evidence="1">
    <location>
        <begin position="555"/>
        <end position="571"/>
    </location>
</feature>
<feature type="compositionally biased region" description="Acidic residues" evidence="1">
    <location>
        <begin position="289"/>
        <end position="299"/>
    </location>
</feature>
<feature type="region of interest" description="Disordered" evidence="1">
    <location>
        <begin position="253"/>
        <end position="350"/>
    </location>
</feature>
<dbReference type="EMBL" id="ML220144">
    <property type="protein sequence ID" value="TGZ78218.1"/>
    <property type="molecule type" value="Genomic_DNA"/>
</dbReference>
<feature type="compositionally biased region" description="Low complexity" evidence="1">
    <location>
        <begin position="262"/>
        <end position="277"/>
    </location>
</feature>
<evidence type="ECO:0000313" key="3">
    <source>
        <dbReference type="Proteomes" id="UP000298138"/>
    </source>
</evidence>